<dbReference type="EMBL" id="JMSE01001209">
    <property type="protein sequence ID" value="KDN63576.1"/>
    <property type="molecule type" value="Genomic_DNA"/>
</dbReference>
<dbReference type="InterPro" id="IPR045518">
    <property type="entry name" value="2EXR"/>
</dbReference>
<organism evidence="2 3">
    <name type="scientific">Colletotrichum sublineola</name>
    <name type="common">Sorghum anthracnose fungus</name>
    <dbReference type="NCBI Taxonomy" id="1173701"/>
    <lineage>
        <taxon>Eukaryota</taxon>
        <taxon>Fungi</taxon>
        <taxon>Dikarya</taxon>
        <taxon>Ascomycota</taxon>
        <taxon>Pezizomycotina</taxon>
        <taxon>Sordariomycetes</taxon>
        <taxon>Hypocreomycetidae</taxon>
        <taxon>Glomerellales</taxon>
        <taxon>Glomerellaceae</taxon>
        <taxon>Colletotrichum</taxon>
        <taxon>Colletotrichum graminicola species complex</taxon>
    </lineage>
</organism>
<evidence type="ECO:0000313" key="3">
    <source>
        <dbReference type="Proteomes" id="UP000027238"/>
    </source>
</evidence>
<dbReference type="OrthoDB" id="3540486at2759"/>
<dbReference type="HOGENOM" id="CLU_095740_0_0_1"/>
<keyword evidence="3" id="KW-1185">Reference proteome</keyword>
<feature type="domain" description="2EXR" evidence="1">
    <location>
        <begin position="29"/>
        <end position="122"/>
    </location>
</feature>
<dbReference type="PANTHER" id="PTHR35910:SF1">
    <property type="entry name" value="2EXR DOMAIN-CONTAINING PROTEIN"/>
    <property type="match status" value="1"/>
</dbReference>
<protein>
    <recommendedName>
        <fullName evidence="1">2EXR domain-containing protein</fullName>
    </recommendedName>
</protein>
<evidence type="ECO:0000259" key="1">
    <source>
        <dbReference type="Pfam" id="PF20150"/>
    </source>
</evidence>
<dbReference type="Proteomes" id="UP000027238">
    <property type="component" value="Unassembled WGS sequence"/>
</dbReference>
<reference evidence="3" key="1">
    <citation type="journal article" date="2014" name="Genome Announc.">
        <title>Draft genome sequence of Colletotrichum sublineola, a destructive pathogen of cultivated sorghum.</title>
        <authorList>
            <person name="Baroncelli R."/>
            <person name="Sanz-Martin J.M."/>
            <person name="Rech G.E."/>
            <person name="Sukno S.A."/>
            <person name="Thon M.R."/>
        </authorList>
    </citation>
    <scope>NUCLEOTIDE SEQUENCE [LARGE SCALE GENOMIC DNA]</scope>
    <source>
        <strain evidence="3">TX430BB</strain>
    </source>
</reference>
<dbReference type="eggNOG" id="ENOG502T3H8">
    <property type="taxonomic scope" value="Eukaryota"/>
</dbReference>
<gene>
    <name evidence="2" type="ORF">CSUB01_05326</name>
</gene>
<comment type="caution">
    <text evidence="2">The sequence shown here is derived from an EMBL/GenBank/DDBJ whole genome shotgun (WGS) entry which is preliminary data.</text>
</comment>
<evidence type="ECO:0000313" key="2">
    <source>
        <dbReference type="EMBL" id="KDN63576.1"/>
    </source>
</evidence>
<proteinExistence type="predicted"/>
<name>A0A066XCV1_COLSU</name>
<dbReference type="Pfam" id="PF20150">
    <property type="entry name" value="2EXR"/>
    <property type="match status" value="1"/>
</dbReference>
<sequence length="254" mass="29940">MGKLWNALCGIFVSVVPVRIDRETPAAPFTRFRHLPPEIRRMIWKSSLPPGRIYEPKPYNDWTMLDHRPVQFYQHWAPPVMREASKEAYMVCMENGSFRFGYYSYARPGQMRSIWYNDEQDAVYLHTFDQWNKLDLFNVKNICISEEIALNPEHCERVLGNMDCNRVIVAYYPVGTPTEEQLTDTYPVFRSICNEDNVVTVQMVDPEDWDEGLELTWREHKAFIKNCWEKGNLGKPVDFEAVEVFRKARMPNSL</sequence>
<accession>A0A066XCV1</accession>
<dbReference type="OMA" id="FRSICNE"/>
<dbReference type="PANTHER" id="PTHR35910">
    <property type="entry name" value="2EXR DOMAIN-CONTAINING PROTEIN"/>
    <property type="match status" value="1"/>
</dbReference>
<dbReference type="AlphaFoldDB" id="A0A066XCV1"/>